<dbReference type="SUPFAM" id="SSF63829">
    <property type="entry name" value="Calcium-dependent phosphotriesterase"/>
    <property type="match status" value="1"/>
</dbReference>
<keyword evidence="4" id="KW-1185">Reference proteome</keyword>
<evidence type="ECO:0000259" key="2">
    <source>
        <dbReference type="Pfam" id="PF13449"/>
    </source>
</evidence>
<evidence type="ECO:0000313" key="4">
    <source>
        <dbReference type="Proteomes" id="UP000636793"/>
    </source>
</evidence>
<feature type="chain" id="PRO_5036697052" description="Phytase-like domain-containing protein" evidence="1">
    <location>
        <begin position="27"/>
        <end position="458"/>
    </location>
</feature>
<reference evidence="3" key="1">
    <citation type="journal article" date="2014" name="Int. J. Syst. Evol. Microbiol.">
        <title>Complete genome sequence of Corynebacterium casei LMG S-19264T (=DSM 44701T), isolated from a smear-ripened cheese.</title>
        <authorList>
            <consortium name="US DOE Joint Genome Institute (JGI-PGF)"/>
            <person name="Walter F."/>
            <person name="Albersmeier A."/>
            <person name="Kalinowski J."/>
            <person name="Ruckert C."/>
        </authorList>
    </citation>
    <scope>NUCLEOTIDE SEQUENCE</scope>
    <source>
        <strain evidence="3">CGMCC 1.15085</strain>
    </source>
</reference>
<dbReference type="PANTHER" id="PTHR37957:SF1">
    <property type="entry name" value="PHYTASE-LIKE DOMAIN-CONTAINING PROTEIN"/>
    <property type="match status" value="1"/>
</dbReference>
<feature type="domain" description="Phytase-like" evidence="2">
    <location>
        <begin position="66"/>
        <end position="415"/>
    </location>
</feature>
<reference evidence="3" key="2">
    <citation type="submission" date="2020-09" db="EMBL/GenBank/DDBJ databases">
        <authorList>
            <person name="Sun Q."/>
            <person name="Zhou Y."/>
        </authorList>
    </citation>
    <scope>NUCLEOTIDE SEQUENCE</scope>
    <source>
        <strain evidence="3">CGMCC 1.15085</strain>
    </source>
</reference>
<evidence type="ECO:0000256" key="1">
    <source>
        <dbReference type="SAM" id="SignalP"/>
    </source>
</evidence>
<feature type="signal peptide" evidence="1">
    <location>
        <begin position="1"/>
        <end position="26"/>
    </location>
</feature>
<comment type="caution">
    <text evidence="3">The sequence shown here is derived from an EMBL/GenBank/DDBJ whole genome shotgun (WGS) entry which is preliminary data.</text>
</comment>
<dbReference type="AlphaFoldDB" id="A0A916TBP0"/>
<gene>
    <name evidence="3" type="ORF">GCM10011492_29060</name>
</gene>
<dbReference type="PROSITE" id="PS51257">
    <property type="entry name" value="PROKAR_LIPOPROTEIN"/>
    <property type="match status" value="1"/>
</dbReference>
<name>A0A916TBP0_9MICO</name>
<dbReference type="Proteomes" id="UP000636793">
    <property type="component" value="Unassembled WGS sequence"/>
</dbReference>
<dbReference type="InterPro" id="IPR027372">
    <property type="entry name" value="Phytase-like_dom"/>
</dbReference>
<evidence type="ECO:0000313" key="3">
    <source>
        <dbReference type="EMBL" id="GGB36490.1"/>
    </source>
</evidence>
<organism evidence="3 4">
    <name type="scientific">Flexivirga endophytica</name>
    <dbReference type="NCBI Taxonomy" id="1849103"/>
    <lineage>
        <taxon>Bacteria</taxon>
        <taxon>Bacillati</taxon>
        <taxon>Actinomycetota</taxon>
        <taxon>Actinomycetes</taxon>
        <taxon>Micrococcales</taxon>
        <taxon>Dermacoccaceae</taxon>
        <taxon>Flexivirga</taxon>
    </lineage>
</organism>
<dbReference type="Pfam" id="PF13449">
    <property type="entry name" value="Phytase-like"/>
    <property type="match status" value="1"/>
</dbReference>
<proteinExistence type="predicted"/>
<dbReference type="PANTHER" id="PTHR37957">
    <property type="entry name" value="BLR7070 PROTEIN"/>
    <property type="match status" value="1"/>
</dbReference>
<dbReference type="EMBL" id="BMHI01000004">
    <property type="protein sequence ID" value="GGB36490.1"/>
    <property type="molecule type" value="Genomic_DNA"/>
</dbReference>
<protein>
    <recommendedName>
        <fullName evidence="2">Phytase-like domain-containing protein</fullName>
    </recommendedName>
</protein>
<accession>A0A916TBP0</accession>
<dbReference type="RefSeq" id="WP_229749739.1">
    <property type="nucleotide sequence ID" value="NZ_BMHI01000004.1"/>
</dbReference>
<keyword evidence="1" id="KW-0732">Signal</keyword>
<sequence>MARHRTLIATAIVAALACSVASPAFAHGEHGRHDSDPASAVQLYTESIDPLGMAGGVSIDGAAYGSSFTAKPGSRTAFYGVTDRGPNVDGPDDVKVEPLPGFTPAIGEFRLQHGRAKLVKRIPLRAADGTPYNGQTSLAGSTGETIVDLNGTKLSPSPSGYDPEGLVAMRDGTFWVSDEYGPFITHFSRDGRQLERLSPFDGSLPVELSERQPNKGMEGLTVTPDGRTLVGVMQAALNAPDGPKSKNVNAVRIVTIDLRTRRTAEYIYLLHSDGEPSTAVSEISALNNHEFLIDERDGDPEPGANKKLFKIDVRGATDVGKFSTLEGATYDDAKGGLLVGGKTIEATVGKHGTGAATNDLAAVGIRTVKSSLFLDLGGLVTAIDPKGGFYGHDKVEGVAVVDGGKRLVISNDSDFGIDALANDAAPYRLHVKTQPNGEQDTGELLAVEMSKVPAEFKG</sequence>